<dbReference type="InterPro" id="IPR055927">
    <property type="entry name" value="DUF7504"/>
</dbReference>
<gene>
    <name evidence="1" type="ORF">MMAB1_0788</name>
</gene>
<dbReference type="Gene3D" id="3.40.50.300">
    <property type="entry name" value="P-loop containing nucleotide triphosphate hydrolases"/>
    <property type="match status" value="1"/>
</dbReference>
<sequence length="239" mass="26432">MYRYTTGIPLIDREFGGLRASTNVLILAPPLAYAERLAYRVACPGAGEWTIAISTDDRASDVVGAFRNLGAGRNQVGIIDAITKSSVPTLRDTPKAKFVTSPVDLTSMGIKFSRMVESMWREGVMADPPGPMPPPIRLCVNSVSTLLMYTGLEVTFRFLHVITNRVKKLEGLGIYVLNSESFDEKTVATMKQLMSMVIEVRSNDGEGLVERDLRIVGIRGRTTPRIRYFYDDGTLTFEG</sequence>
<dbReference type="RefSeq" id="WP_062262150.1">
    <property type="nucleotide sequence ID" value="NZ_DAIMMY010000067.1"/>
</dbReference>
<proteinExistence type="predicted"/>
<evidence type="ECO:0000313" key="1">
    <source>
        <dbReference type="EMBL" id="CVK32002.1"/>
    </source>
</evidence>
<dbReference type="InterPro" id="IPR027417">
    <property type="entry name" value="P-loop_NTPase"/>
</dbReference>
<dbReference type="KEGG" id="mema:MMAB1_0788"/>
<protein>
    <submittedName>
        <fullName evidence="1">Uncharacterized protein</fullName>
    </submittedName>
</protein>
<reference evidence="1 2" key="1">
    <citation type="submission" date="2016-01" db="EMBL/GenBank/DDBJ databases">
        <authorList>
            <person name="Manzoor S."/>
        </authorList>
    </citation>
    <scope>NUCLEOTIDE SEQUENCE [LARGE SCALE GENOMIC DNA]</scope>
    <source>
        <strain evidence="1">Methanoculleus sp MAB1</strain>
    </source>
</reference>
<dbReference type="GeneID" id="27136794"/>
<evidence type="ECO:0000313" key="2">
    <source>
        <dbReference type="Proteomes" id="UP000069850"/>
    </source>
</evidence>
<dbReference type="AlphaFoldDB" id="A0A0X3BIN3"/>
<dbReference type="OrthoDB" id="70318at2157"/>
<organism evidence="1 2">
    <name type="scientific">Methanoculleus bourgensis</name>
    <dbReference type="NCBI Taxonomy" id="83986"/>
    <lineage>
        <taxon>Archaea</taxon>
        <taxon>Methanobacteriati</taxon>
        <taxon>Methanobacteriota</taxon>
        <taxon>Stenosarchaea group</taxon>
        <taxon>Methanomicrobia</taxon>
        <taxon>Methanomicrobiales</taxon>
        <taxon>Methanomicrobiaceae</taxon>
        <taxon>Methanoculleus</taxon>
    </lineage>
</organism>
<dbReference type="EMBL" id="LT158599">
    <property type="protein sequence ID" value="CVK32002.1"/>
    <property type="molecule type" value="Genomic_DNA"/>
</dbReference>
<dbReference type="Pfam" id="PF24336">
    <property type="entry name" value="DUF7504"/>
    <property type="match status" value="1"/>
</dbReference>
<name>A0A0X3BIN3_9EURY</name>
<accession>A0A0X3BIN3</accession>
<dbReference type="Proteomes" id="UP000069850">
    <property type="component" value="Chromosome 1"/>
</dbReference>